<dbReference type="Proteomes" id="UP000054359">
    <property type="component" value="Unassembled WGS sequence"/>
</dbReference>
<proteinExistence type="predicted"/>
<evidence type="ECO:0008006" key="3">
    <source>
        <dbReference type="Google" id="ProtNLM"/>
    </source>
</evidence>
<dbReference type="OrthoDB" id="10300604at2759"/>
<dbReference type="AlphaFoldDB" id="A0A087THR1"/>
<evidence type="ECO:0000313" key="2">
    <source>
        <dbReference type="Proteomes" id="UP000054359"/>
    </source>
</evidence>
<feature type="non-terminal residue" evidence="1">
    <location>
        <position position="142"/>
    </location>
</feature>
<sequence length="142" mass="16678">MKPYLKCVLEHGRECPNYSKSSYYQVYEEQFEIFSRTCDKGDDLRKSLLNNAKCLNEHKHHTEKKCGELLVFQEKKMTKEDCAEQKRRFECTFEDIGKHCGKAASEFMREITAPVTKFLNKNCDNLQTVNIDMLRSMSLGLY</sequence>
<evidence type="ECO:0000313" key="1">
    <source>
        <dbReference type="EMBL" id="KFM64650.1"/>
    </source>
</evidence>
<organism evidence="1 2">
    <name type="scientific">Stegodyphus mimosarum</name>
    <name type="common">African social velvet spider</name>
    <dbReference type="NCBI Taxonomy" id="407821"/>
    <lineage>
        <taxon>Eukaryota</taxon>
        <taxon>Metazoa</taxon>
        <taxon>Ecdysozoa</taxon>
        <taxon>Arthropoda</taxon>
        <taxon>Chelicerata</taxon>
        <taxon>Arachnida</taxon>
        <taxon>Araneae</taxon>
        <taxon>Araneomorphae</taxon>
        <taxon>Entelegynae</taxon>
        <taxon>Eresoidea</taxon>
        <taxon>Eresidae</taxon>
        <taxon>Stegodyphus</taxon>
    </lineage>
</organism>
<keyword evidence="2" id="KW-1185">Reference proteome</keyword>
<dbReference type="EMBL" id="KK115271">
    <property type="protein sequence ID" value="KFM64650.1"/>
    <property type="molecule type" value="Genomic_DNA"/>
</dbReference>
<accession>A0A087THR1</accession>
<name>A0A087THR1_STEMI</name>
<reference evidence="1 2" key="1">
    <citation type="submission" date="2013-11" db="EMBL/GenBank/DDBJ databases">
        <title>Genome sequencing of Stegodyphus mimosarum.</title>
        <authorList>
            <person name="Bechsgaard J."/>
        </authorList>
    </citation>
    <scope>NUCLEOTIDE SEQUENCE [LARGE SCALE GENOMIC DNA]</scope>
</reference>
<gene>
    <name evidence="1" type="ORF">X975_09224</name>
</gene>
<protein>
    <recommendedName>
        <fullName evidence="3">DUF19 domain-containing protein</fullName>
    </recommendedName>
</protein>